<organism evidence="3 4">
    <name type="scientific">Pelagibacterium lentulum</name>
    <dbReference type="NCBI Taxonomy" id="2029865"/>
    <lineage>
        <taxon>Bacteria</taxon>
        <taxon>Pseudomonadati</taxon>
        <taxon>Pseudomonadota</taxon>
        <taxon>Alphaproteobacteria</taxon>
        <taxon>Hyphomicrobiales</taxon>
        <taxon>Devosiaceae</taxon>
        <taxon>Pelagibacterium</taxon>
    </lineage>
</organism>
<evidence type="ECO:0000313" key="3">
    <source>
        <dbReference type="EMBL" id="GGA54249.1"/>
    </source>
</evidence>
<dbReference type="Gene3D" id="3.30.420.240">
    <property type="match status" value="1"/>
</dbReference>
<dbReference type="Pfam" id="PF03237">
    <property type="entry name" value="Terminase_6N"/>
    <property type="match status" value="1"/>
</dbReference>
<comment type="caution">
    <text evidence="3">The sequence shown here is derived from an EMBL/GenBank/DDBJ whole genome shotgun (WGS) entry which is preliminary data.</text>
</comment>
<feature type="domain" description="Terminase large subunit gp17-like C-terminal" evidence="2">
    <location>
        <begin position="258"/>
        <end position="404"/>
    </location>
</feature>
<sequence>MIHAVETASAEEIELFKYYWGIWQNVLQEVPQGNWMTWLLIGGRGSGKTRAGAEWVRGLACSERPISPIALVGETMSEARAVMVEGPSGLLEVHPPQNRPRFDAARSMVIWPNGVKGLLLPANDPDRFRGPQFAAAWCDELAKWPKAEATWDMLQFGLRLGPMPRQLVTTTPKATRLLKKLMVAQRTVVTRMPTTANAENLAPNFLAAIEELYGRTALGRQEIEGEMIEDIPGALWSRVDIDTARLETAPELERIVVAVDPPVTGGPKSDACGIVVAGRSGTRAVVLADRTIKGVTPMGWARVAIKAFHEFGADAVIAEVNQGGDLVREIFNQIDALVPVKAVRANRGKWVRAEPVAALYAQGRVHHVGMLAELEDELCAFGPDGLAEGHSPDRLDALVWALSELLLRDGAVPRVRW</sequence>
<dbReference type="InterPro" id="IPR027417">
    <property type="entry name" value="P-loop_NTPase"/>
</dbReference>
<dbReference type="Gene3D" id="3.40.50.300">
    <property type="entry name" value="P-loop containing nucleotide triphosphate hydrolases"/>
    <property type="match status" value="1"/>
</dbReference>
<dbReference type="EMBL" id="BMKB01000004">
    <property type="protein sequence ID" value="GGA54249.1"/>
    <property type="molecule type" value="Genomic_DNA"/>
</dbReference>
<dbReference type="Pfam" id="PF17289">
    <property type="entry name" value="Terminase_6C"/>
    <property type="match status" value="1"/>
</dbReference>
<accession>A0A916RFK6</accession>
<reference evidence="3 4" key="1">
    <citation type="journal article" date="2014" name="Int. J. Syst. Evol. Microbiol.">
        <title>Complete genome sequence of Corynebacterium casei LMG S-19264T (=DSM 44701T), isolated from a smear-ripened cheese.</title>
        <authorList>
            <consortium name="US DOE Joint Genome Institute (JGI-PGF)"/>
            <person name="Walter F."/>
            <person name="Albersmeier A."/>
            <person name="Kalinowski J."/>
            <person name="Ruckert C."/>
        </authorList>
    </citation>
    <scope>NUCLEOTIDE SEQUENCE [LARGE SCALE GENOMIC DNA]</scope>
    <source>
        <strain evidence="3 4">CGMCC 1.15896</strain>
    </source>
</reference>
<dbReference type="OrthoDB" id="4519042at2"/>
<dbReference type="AlphaFoldDB" id="A0A916RFK6"/>
<dbReference type="InterPro" id="IPR035421">
    <property type="entry name" value="Terminase_6C"/>
</dbReference>
<evidence type="ECO:0000313" key="4">
    <source>
        <dbReference type="Proteomes" id="UP000596977"/>
    </source>
</evidence>
<evidence type="ECO:0000259" key="2">
    <source>
        <dbReference type="Pfam" id="PF17289"/>
    </source>
</evidence>
<gene>
    <name evidence="3" type="ORF">GCM10011499_25520</name>
</gene>
<dbReference type="Proteomes" id="UP000596977">
    <property type="component" value="Unassembled WGS sequence"/>
</dbReference>
<protein>
    <submittedName>
        <fullName evidence="3">DNA-packaging protein</fullName>
    </submittedName>
</protein>
<keyword evidence="1" id="KW-1188">Viral release from host cell</keyword>
<proteinExistence type="predicted"/>
<keyword evidence="4" id="KW-1185">Reference proteome</keyword>
<evidence type="ECO:0000256" key="1">
    <source>
        <dbReference type="ARBA" id="ARBA00022612"/>
    </source>
</evidence>
<name>A0A916RFK6_9HYPH</name>